<dbReference type="EMBL" id="JABBWD010000033">
    <property type="protein sequence ID" value="KAG1775490.1"/>
    <property type="molecule type" value="Genomic_DNA"/>
</dbReference>
<dbReference type="AlphaFoldDB" id="A0A9P6ZSK7"/>
<reference evidence="1" key="1">
    <citation type="journal article" date="2020" name="New Phytol.">
        <title>Comparative genomics reveals dynamic genome evolution in host specialist ectomycorrhizal fungi.</title>
        <authorList>
            <person name="Lofgren L.A."/>
            <person name="Nguyen N.H."/>
            <person name="Vilgalys R."/>
            <person name="Ruytinx J."/>
            <person name="Liao H.L."/>
            <person name="Branco S."/>
            <person name="Kuo A."/>
            <person name="LaButti K."/>
            <person name="Lipzen A."/>
            <person name="Andreopoulos W."/>
            <person name="Pangilinan J."/>
            <person name="Riley R."/>
            <person name="Hundley H."/>
            <person name="Na H."/>
            <person name="Barry K."/>
            <person name="Grigoriev I.V."/>
            <person name="Stajich J.E."/>
            <person name="Kennedy P.G."/>
        </authorList>
    </citation>
    <scope>NUCLEOTIDE SEQUENCE</scope>
    <source>
        <strain evidence="1">DOB743</strain>
    </source>
</reference>
<proteinExistence type="predicted"/>
<keyword evidence="2" id="KW-1185">Reference proteome</keyword>
<organism evidence="1 2">
    <name type="scientific">Suillus placidus</name>
    <dbReference type="NCBI Taxonomy" id="48579"/>
    <lineage>
        <taxon>Eukaryota</taxon>
        <taxon>Fungi</taxon>
        <taxon>Dikarya</taxon>
        <taxon>Basidiomycota</taxon>
        <taxon>Agaricomycotina</taxon>
        <taxon>Agaricomycetes</taxon>
        <taxon>Agaricomycetidae</taxon>
        <taxon>Boletales</taxon>
        <taxon>Suillineae</taxon>
        <taxon>Suillaceae</taxon>
        <taxon>Suillus</taxon>
    </lineage>
</organism>
<evidence type="ECO:0000313" key="2">
    <source>
        <dbReference type="Proteomes" id="UP000714275"/>
    </source>
</evidence>
<protein>
    <submittedName>
        <fullName evidence="1">Uncharacterized protein</fullName>
    </submittedName>
</protein>
<sequence length="397" mass="44781">MSHTQLQHRSVSLLSLPLEQTCFHFFCFHTLCLRAACVQILLNQNFCVSDSAYALLLASAPQDAPLFPKLRSLGWYDSCVASIPALNLLLPTIDTLALDISNAPFRKAIFQNLRTASPRLTLATSELELLLLSYPEGLIQLSIRFFYDDISNGWLEAIAIGFKSMPLHVPQPFQALTDLHMSCEDLSLFTSLLCSIQRTDPNTSRCPNLKRTDIITRRCSPASIWMGLLALLTHTKLEHISIVEKCNYERISKPSPSPPPTTCSLYSLMASQHTCIPGALGYIMRRCRELCEVSLCVDARLNALGTAPLDDDEQVRLQPNRRLMKLDIGESPIALDLPTVPDLMMSIPRFLHMIAPRLAELKISLELYFEWTRQTEMETRSDMERWEKVEDALSELA</sequence>
<dbReference type="Proteomes" id="UP000714275">
    <property type="component" value="Unassembled WGS sequence"/>
</dbReference>
<accession>A0A9P6ZSK7</accession>
<dbReference type="OrthoDB" id="2663142at2759"/>
<comment type="caution">
    <text evidence="1">The sequence shown here is derived from an EMBL/GenBank/DDBJ whole genome shotgun (WGS) entry which is preliminary data.</text>
</comment>
<gene>
    <name evidence="1" type="ORF">EV702DRAFT_1235052</name>
</gene>
<evidence type="ECO:0000313" key="1">
    <source>
        <dbReference type="EMBL" id="KAG1775490.1"/>
    </source>
</evidence>
<name>A0A9P6ZSK7_9AGAM</name>